<dbReference type="GO" id="GO:0003676">
    <property type="term" value="F:nucleic acid binding"/>
    <property type="evidence" value="ECO:0007669"/>
    <property type="project" value="InterPro"/>
</dbReference>
<evidence type="ECO:0000259" key="4">
    <source>
        <dbReference type="PROSITE" id="PS50158"/>
    </source>
</evidence>
<feature type="region of interest" description="Disordered" evidence="3">
    <location>
        <begin position="101"/>
        <end position="121"/>
    </location>
</feature>
<comment type="function">
    <text evidence="2">Putative transcription activator involved in regulating light control of development.</text>
</comment>
<evidence type="ECO:0000256" key="3">
    <source>
        <dbReference type="SAM" id="MobiDB-lite"/>
    </source>
</evidence>
<comment type="similarity">
    <text evidence="2">Belongs to the FHY3/FAR1 family.</text>
</comment>
<comment type="subcellular location">
    <subcellularLocation>
        <location evidence="2">Nucleus</location>
    </subcellularLocation>
</comment>
<dbReference type="PROSITE" id="PS50158">
    <property type="entry name" value="ZF_CCHC"/>
    <property type="match status" value="1"/>
</dbReference>
<reference evidence="5" key="1">
    <citation type="journal article" date="2023" name="Plant J.">
        <title>Genome sequences and population genomics provide insights into the demographic history, inbreeding, and mutation load of two 'living fossil' tree species of Dipteronia.</title>
        <authorList>
            <person name="Feng Y."/>
            <person name="Comes H.P."/>
            <person name="Chen J."/>
            <person name="Zhu S."/>
            <person name="Lu R."/>
            <person name="Zhang X."/>
            <person name="Li P."/>
            <person name="Qiu J."/>
            <person name="Olsen K.M."/>
            <person name="Qiu Y."/>
        </authorList>
    </citation>
    <scope>NUCLEOTIDE SEQUENCE</scope>
    <source>
        <strain evidence="5">NBL</strain>
    </source>
</reference>
<evidence type="ECO:0000313" key="6">
    <source>
        <dbReference type="Proteomes" id="UP001281410"/>
    </source>
</evidence>
<proteinExistence type="inferred from homology"/>
<keyword evidence="2" id="KW-0479">Metal-binding</keyword>
<sequence length="253" mass="28223">MFKTIGIPCCHSFSVMKAMNMHHIPETVIMQRWTINAKDVSEVDSSSSAATTNIIQIARYGALSSKCSKMCYYASMSTEGYKEANMAIDKLTIQMNGLLPSSSRSREEHVHRRSKQSTVQVKDPVIVATRGSMRQTKKSSGKTRKCGKCGQPGHTAKACLAHVKNDMSAMASNGVARIWSTLQPTAYADLLRTCESGYNLDSDGRCQPFAFQNTEGIIAQLTTQLNDDVFSMTNSTPDMYMQQNHWWRPHNFM</sequence>
<name>A0AAE0E274_9ROSI</name>
<protein>
    <recommendedName>
        <fullName evidence="2">Protein FAR1-RELATED SEQUENCE</fullName>
    </recommendedName>
</protein>
<dbReference type="GO" id="GO:0008270">
    <property type="term" value="F:zinc ion binding"/>
    <property type="evidence" value="ECO:0007669"/>
    <property type="project" value="UniProtKB-UniRule"/>
</dbReference>
<dbReference type="InterPro" id="IPR036875">
    <property type="entry name" value="Znf_CCHC_sf"/>
</dbReference>
<dbReference type="InterPro" id="IPR001878">
    <property type="entry name" value="Znf_CCHC"/>
</dbReference>
<dbReference type="EMBL" id="JANJYJ010000006">
    <property type="protein sequence ID" value="KAK3204805.1"/>
    <property type="molecule type" value="Genomic_DNA"/>
</dbReference>
<comment type="caution">
    <text evidence="5">The sequence shown here is derived from an EMBL/GenBank/DDBJ whole genome shotgun (WGS) entry which is preliminary data.</text>
</comment>
<keyword evidence="1 2" id="KW-0863">Zinc-finger</keyword>
<dbReference type="AlphaFoldDB" id="A0AAE0E274"/>
<dbReference type="GO" id="GO:0005634">
    <property type="term" value="C:nucleus"/>
    <property type="evidence" value="ECO:0007669"/>
    <property type="project" value="UniProtKB-SubCell"/>
</dbReference>
<dbReference type="GO" id="GO:0006355">
    <property type="term" value="P:regulation of DNA-templated transcription"/>
    <property type="evidence" value="ECO:0007669"/>
    <property type="project" value="UniProtKB-UniRule"/>
</dbReference>
<evidence type="ECO:0000256" key="1">
    <source>
        <dbReference type="PROSITE-ProRule" id="PRU00047"/>
    </source>
</evidence>
<keyword evidence="2" id="KW-0539">Nucleus</keyword>
<gene>
    <name evidence="5" type="ORF">Dsin_018851</name>
</gene>
<dbReference type="InterPro" id="IPR031052">
    <property type="entry name" value="FHY3/FAR1"/>
</dbReference>
<evidence type="ECO:0000313" key="5">
    <source>
        <dbReference type="EMBL" id="KAK3204805.1"/>
    </source>
</evidence>
<organism evidence="5 6">
    <name type="scientific">Dipteronia sinensis</name>
    <dbReference type="NCBI Taxonomy" id="43782"/>
    <lineage>
        <taxon>Eukaryota</taxon>
        <taxon>Viridiplantae</taxon>
        <taxon>Streptophyta</taxon>
        <taxon>Embryophyta</taxon>
        <taxon>Tracheophyta</taxon>
        <taxon>Spermatophyta</taxon>
        <taxon>Magnoliopsida</taxon>
        <taxon>eudicotyledons</taxon>
        <taxon>Gunneridae</taxon>
        <taxon>Pentapetalae</taxon>
        <taxon>rosids</taxon>
        <taxon>malvids</taxon>
        <taxon>Sapindales</taxon>
        <taxon>Sapindaceae</taxon>
        <taxon>Hippocastanoideae</taxon>
        <taxon>Acereae</taxon>
        <taxon>Dipteronia</taxon>
    </lineage>
</organism>
<feature type="domain" description="CCHC-type" evidence="4">
    <location>
        <begin position="144"/>
        <end position="159"/>
    </location>
</feature>
<dbReference type="Gene3D" id="4.10.60.10">
    <property type="entry name" value="Zinc finger, CCHC-type"/>
    <property type="match status" value="1"/>
</dbReference>
<dbReference type="PANTHER" id="PTHR31669:SF302">
    <property type="entry name" value="PROTEIN FAR1-RELATED SEQUENCE"/>
    <property type="match status" value="1"/>
</dbReference>
<keyword evidence="2" id="KW-0862">Zinc</keyword>
<dbReference type="SUPFAM" id="SSF57756">
    <property type="entry name" value="Retrovirus zinc finger-like domains"/>
    <property type="match status" value="1"/>
</dbReference>
<dbReference type="Proteomes" id="UP001281410">
    <property type="component" value="Unassembled WGS sequence"/>
</dbReference>
<keyword evidence="6" id="KW-1185">Reference proteome</keyword>
<accession>A0AAE0E274</accession>
<dbReference type="PANTHER" id="PTHR31669">
    <property type="entry name" value="PROTEIN FAR1-RELATED SEQUENCE 10-RELATED"/>
    <property type="match status" value="1"/>
</dbReference>
<evidence type="ECO:0000256" key="2">
    <source>
        <dbReference type="RuleBase" id="RU367018"/>
    </source>
</evidence>